<protein>
    <submittedName>
        <fullName evidence="1">Uncharacterized protein</fullName>
    </submittedName>
</protein>
<dbReference type="Proteomes" id="UP000824533">
    <property type="component" value="Linkage Group LG23"/>
</dbReference>
<accession>A0ACC1CJZ4</accession>
<comment type="caution">
    <text evidence="1">The sequence shown here is derived from an EMBL/GenBank/DDBJ whole genome shotgun (WGS) entry which is preliminary data.</text>
</comment>
<sequence>MFGDIKFVCMGGTKERMREFAKYISQVLDIPQTGKLANITKHSHRYALYKIGPVLSVSHGIGIPSMTTLLQEIIKLIYYSKAKDPIIFRLGSSGGLGVPPGSVVVSTFGLNGNLDKSYNVPVLGTTRTLPSFLDQRLSREVYSMALQSDDFSTYLGGTMAADDFYRGQARLDGPFCDYTEGDKIEFLNKLSELGVKNIEMEATAFAAFTSEAGLRASIVCTTFVDRLENDQVTPSKSTLTEWQTRPMVIVGRYISKILENV</sequence>
<keyword evidence="2" id="KW-1185">Reference proteome</keyword>
<evidence type="ECO:0000313" key="1">
    <source>
        <dbReference type="EMBL" id="KAJ0171903.1"/>
    </source>
</evidence>
<proteinExistence type="predicted"/>
<reference evidence="1 2" key="1">
    <citation type="journal article" date="2021" name="Front. Genet.">
        <title>Chromosome-Level Genome Assembly Reveals Significant Gene Expansion in the Toll and IMD Signaling Pathways of Dendrolimus kikuchii.</title>
        <authorList>
            <person name="Zhou J."/>
            <person name="Wu P."/>
            <person name="Xiong Z."/>
            <person name="Liu N."/>
            <person name="Zhao N."/>
            <person name="Ji M."/>
            <person name="Qiu Y."/>
            <person name="Yang B."/>
        </authorList>
    </citation>
    <scope>NUCLEOTIDE SEQUENCE [LARGE SCALE GENOMIC DNA]</scope>
    <source>
        <strain evidence="1">Ann1</strain>
    </source>
</reference>
<gene>
    <name evidence="1" type="ORF">K1T71_012666</name>
</gene>
<organism evidence="1 2">
    <name type="scientific">Dendrolimus kikuchii</name>
    <dbReference type="NCBI Taxonomy" id="765133"/>
    <lineage>
        <taxon>Eukaryota</taxon>
        <taxon>Metazoa</taxon>
        <taxon>Ecdysozoa</taxon>
        <taxon>Arthropoda</taxon>
        <taxon>Hexapoda</taxon>
        <taxon>Insecta</taxon>
        <taxon>Pterygota</taxon>
        <taxon>Neoptera</taxon>
        <taxon>Endopterygota</taxon>
        <taxon>Lepidoptera</taxon>
        <taxon>Glossata</taxon>
        <taxon>Ditrysia</taxon>
        <taxon>Bombycoidea</taxon>
        <taxon>Lasiocampidae</taxon>
        <taxon>Dendrolimus</taxon>
    </lineage>
</organism>
<dbReference type="EMBL" id="CM034409">
    <property type="protein sequence ID" value="KAJ0171903.1"/>
    <property type="molecule type" value="Genomic_DNA"/>
</dbReference>
<evidence type="ECO:0000313" key="2">
    <source>
        <dbReference type="Proteomes" id="UP000824533"/>
    </source>
</evidence>
<name>A0ACC1CJZ4_9NEOP</name>